<evidence type="ECO:0000256" key="3">
    <source>
        <dbReference type="ARBA" id="ARBA00022729"/>
    </source>
</evidence>
<dbReference type="GO" id="GO:0009279">
    <property type="term" value="C:cell outer membrane"/>
    <property type="evidence" value="ECO:0007669"/>
    <property type="project" value="UniProtKB-SubCell"/>
</dbReference>
<accession>A0A386PMM1</accession>
<evidence type="ECO:0000256" key="7">
    <source>
        <dbReference type="ARBA" id="ARBA00023288"/>
    </source>
</evidence>
<name>A0A386PMM1_9SPIR</name>
<evidence type="ECO:0000256" key="6">
    <source>
        <dbReference type="ARBA" id="ARBA00023237"/>
    </source>
</evidence>
<gene>
    <name evidence="10" type="ORF">DB313_04775</name>
</gene>
<keyword evidence="3" id="KW-0732">Signal</keyword>
<evidence type="ECO:0000256" key="5">
    <source>
        <dbReference type="ARBA" id="ARBA00023139"/>
    </source>
</evidence>
<reference evidence="10 11" key="1">
    <citation type="journal article" date="2018" name="Infect. Genet. Evol.">
        <title>Genome-wide analysis of Borrelia turcica and 'Candidatus Borrelia tachyglossi' shows relapsing fever-like genomes with unique genomic links to Lyme disease Borrelia.</title>
        <authorList>
            <person name="Gofton A.W."/>
            <person name="Margos G."/>
            <person name="Fingerle V."/>
            <person name="Hepner S."/>
            <person name="Loh S.M."/>
            <person name="Ryan U."/>
            <person name="Irwin P."/>
            <person name="Oskam C.L."/>
        </authorList>
    </citation>
    <scope>NUCLEOTIDE SEQUENCE [LARGE SCALE GENOMIC DNA]</scope>
    <source>
        <strain evidence="10 11">IST7</strain>
        <plasmid evidence="10">lp129</plasmid>
    </source>
</reference>
<sequence length="145" mass="15956">MGRIKYFVVFLLLLVSCKQYSDVIEKEEKSLKDKSESEVSEEGKEEVKKTPEESLREKLSENQKKGLDFLKEALGDEAELNKLLGLGEGKVKGALEHIQQQLDSCKGDNASEGKETFKEVVKGALGAEGTNLNQLTEAVTTCSTS</sequence>
<evidence type="ECO:0000313" key="10">
    <source>
        <dbReference type="EMBL" id="AYE36816.1"/>
    </source>
</evidence>
<evidence type="ECO:0000313" key="11">
    <source>
        <dbReference type="Proteomes" id="UP000275571"/>
    </source>
</evidence>
<keyword evidence="7" id="KW-0449">Lipoprotein</keyword>
<keyword evidence="10" id="KW-0614">Plasmid</keyword>
<dbReference type="AlphaFoldDB" id="A0A386PMM1"/>
<comment type="subcellular location">
    <subcellularLocation>
        <location evidence="1">Cell outer membrane</location>
        <topology evidence="1">Lipid-anchor</topology>
    </subcellularLocation>
</comment>
<keyword evidence="5" id="KW-0564">Palmitate</keyword>
<evidence type="ECO:0008006" key="12">
    <source>
        <dbReference type="Google" id="ProtNLM"/>
    </source>
</evidence>
<evidence type="ECO:0000256" key="4">
    <source>
        <dbReference type="ARBA" id="ARBA00023136"/>
    </source>
</evidence>
<comment type="similarity">
    <text evidence="2">Belongs to the Multicopy lipoprotein (Mlp) family.</text>
</comment>
<dbReference type="Pfam" id="PF03304">
    <property type="entry name" value="Mlp"/>
    <property type="match status" value="1"/>
</dbReference>
<dbReference type="PROSITE" id="PS51257">
    <property type="entry name" value="PROKAR_LIPOPROTEIN"/>
    <property type="match status" value="1"/>
</dbReference>
<organism evidence="10 11">
    <name type="scientific">Borrelia turcica IST7</name>
    <dbReference type="NCBI Taxonomy" id="1104446"/>
    <lineage>
        <taxon>Bacteria</taxon>
        <taxon>Pseudomonadati</taxon>
        <taxon>Spirochaetota</taxon>
        <taxon>Spirochaetia</taxon>
        <taxon>Spirochaetales</taxon>
        <taxon>Borreliaceae</taxon>
        <taxon>Borrelia</taxon>
    </lineage>
</organism>
<keyword evidence="11" id="KW-1185">Reference proteome</keyword>
<evidence type="ECO:0000256" key="2">
    <source>
        <dbReference type="ARBA" id="ARBA00008380"/>
    </source>
</evidence>
<dbReference type="KEGG" id="btur:DB313_04775"/>
<geneLocation type="plasmid" evidence="10 11">
    <name>lp129</name>
</geneLocation>
<dbReference type="InterPro" id="IPR004983">
    <property type="entry name" value="Mlp"/>
</dbReference>
<comment type="function">
    <text evidence="8">An outer membrane protein that may participate in pathogenesis. Some human Lyme disease patients have antibodies against this protein. The Mlp proteins probably undergo intragenic recombination, generating new alleles.</text>
</comment>
<proteinExistence type="inferred from homology"/>
<feature type="region of interest" description="Disordered" evidence="9">
    <location>
        <begin position="28"/>
        <end position="61"/>
    </location>
</feature>
<dbReference type="OrthoDB" id="351076at2"/>
<protein>
    <recommendedName>
        <fullName evidence="12">Mlp family lipoprotein</fullName>
    </recommendedName>
</protein>
<dbReference type="EMBL" id="CP028885">
    <property type="protein sequence ID" value="AYE36816.1"/>
    <property type="molecule type" value="Genomic_DNA"/>
</dbReference>
<keyword evidence="6" id="KW-0998">Cell outer membrane</keyword>
<evidence type="ECO:0000256" key="8">
    <source>
        <dbReference type="ARBA" id="ARBA00046007"/>
    </source>
</evidence>
<evidence type="ECO:0000256" key="9">
    <source>
        <dbReference type="SAM" id="MobiDB-lite"/>
    </source>
</evidence>
<evidence type="ECO:0000256" key="1">
    <source>
        <dbReference type="ARBA" id="ARBA00004459"/>
    </source>
</evidence>
<dbReference type="Proteomes" id="UP000275571">
    <property type="component" value="Plasmid lp129"/>
</dbReference>
<keyword evidence="4" id="KW-0472">Membrane</keyword>